<feature type="region of interest" description="Disordered" evidence="1">
    <location>
        <begin position="21"/>
        <end position="66"/>
    </location>
</feature>
<feature type="compositionally biased region" description="Polar residues" evidence="1">
    <location>
        <begin position="163"/>
        <end position="172"/>
    </location>
</feature>
<feature type="compositionally biased region" description="Polar residues" evidence="1">
    <location>
        <begin position="29"/>
        <end position="51"/>
    </location>
</feature>
<protein>
    <submittedName>
        <fullName evidence="2">Uncharacterized protein</fullName>
    </submittedName>
</protein>
<comment type="caution">
    <text evidence="2">The sequence shown here is derived from an EMBL/GenBank/DDBJ whole genome shotgun (WGS) entry which is preliminary data.</text>
</comment>
<proteinExistence type="predicted"/>
<feature type="region of interest" description="Disordered" evidence="1">
    <location>
        <begin position="148"/>
        <end position="184"/>
    </location>
</feature>
<reference evidence="2" key="1">
    <citation type="journal article" date="2022" name="Int. J. Mol. Sci.">
        <title>Draft Genome of Tanacetum Coccineum: Genomic Comparison of Closely Related Tanacetum-Family Plants.</title>
        <authorList>
            <person name="Yamashiro T."/>
            <person name="Shiraishi A."/>
            <person name="Nakayama K."/>
            <person name="Satake H."/>
        </authorList>
    </citation>
    <scope>NUCLEOTIDE SEQUENCE</scope>
</reference>
<name>A0ABQ5H876_9ASTR</name>
<evidence type="ECO:0000256" key="1">
    <source>
        <dbReference type="SAM" id="MobiDB-lite"/>
    </source>
</evidence>
<organism evidence="2 3">
    <name type="scientific">Tanacetum coccineum</name>
    <dbReference type="NCBI Taxonomy" id="301880"/>
    <lineage>
        <taxon>Eukaryota</taxon>
        <taxon>Viridiplantae</taxon>
        <taxon>Streptophyta</taxon>
        <taxon>Embryophyta</taxon>
        <taxon>Tracheophyta</taxon>
        <taxon>Spermatophyta</taxon>
        <taxon>Magnoliopsida</taxon>
        <taxon>eudicotyledons</taxon>
        <taxon>Gunneridae</taxon>
        <taxon>Pentapetalae</taxon>
        <taxon>asterids</taxon>
        <taxon>campanulids</taxon>
        <taxon>Asterales</taxon>
        <taxon>Asteraceae</taxon>
        <taxon>Asteroideae</taxon>
        <taxon>Anthemideae</taxon>
        <taxon>Anthemidinae</taxon>
        <taxon>Tanacetum</taxon>
    </lineage>
</organism>
<gene>
    <name evidence="2" type="ORF">Tco_1057809</name>
</gene>
<feature type="compositionally biased region" description="Acidic residues" evidence="1">
    <location>
        <begin position="148"/>
        <end position="157"/>
    </location>
</feature>
<sequence length="282" mass="30927">MSACTHIKPIYSASVIIHSESASGRDASTDSTTEVDPVNSAPNDFVPQQQGMDEETQNKSYDHLSTGTDLNVLVDKTQSVSEGLETVLTKSNKGKGANTISQQIEEASSYEASQTIRLEDLSKLVHNVKADFMDLDSPEDDPIIVVDESEEDDEEDKDEKIHATSNIESGDTSVPKPPSPRQDEAEVALFSAKPSFPDLPQLNELLVKSLHSEFSKILSAHNFSSSLPTELKDLSSNVVDTNGIGKQAFYVKFSCEGYLEDAAEINNMDYAYFTPFASMFQR</sequence>
<keyword evidence="3" id="KW-1185">Reference proteome</keyword>
<accession>A0ABQ5H876</accession>
<evidence type="ECO:0000313" key="2">
    <source>
        <dbReference type="EMBL" id="GJT83467.1"/>
    </source>
</evidence>
<dbReference type="Proteomes" id="UP001151760">
    <property type="component" value="Unassembled WGS sequence"/>
</dbReference>
<reference evidence="2" key="2">
    <citation type="submission" date="2022-01" db="EMBL/GenBank/DDBJ databases">
        <authorList>
            <person name="Yamashiro T."/>
            <person name="Shiraishi A."/>
            <person name="Satake H."/>
            <person name="Nakayama K."/>
        </authorList>
    </citation>
    <scope>NUCLEOTIDE SEQUENCE</scope>
</reference>
<dbReference type="EMBL" id="BQNB010019266">
    <property type="protein sequence ID" value="GJT83467.1"/>
    <property type="molecule type" value="Genomic_DNA"/>
</dbReference>
<evidence type="ECO:0000313" key="3">
    <source>
        <dbReference type="Proteomes" id="UP001151760"/>
    </source>
</evidence>